<comment type="subcellular location">
    <subcellularLocation>
        <location evidence="1 7">Cell membrane</location>
        <topology evidence="1 7">Multi-pass membrane protein</topology>
    </subcellularLocation>
</comment>
<dbReference type="EMBL" id="CP080507">
    <property type="protein sequence ID" value="QYM79008.1"/>
    <property type="molecule type" value="Genomic_DNA"/>
</dbReference>
<evidence type="ECO:0000256" key="1">
    <source>
        <dbReference type="ARBA" id="ARBA00004651"/>
    </source>
</evidence>
<dbReference type="Proteomes" id="UP000825051">
    <property type="component" value="Chromosome"/>
</dbReference>
<evidence type="ECO:0000256" key="2">
    <source>
        <dbReference type="ARBA" id="ARBA00022448"/>
    </source>
</evidence>
<dbReference type="GO" id="GO:0055085">
    <property type="term" value="P:transmembrane transport"/>
    <property type="evidence" value="ECO:0007669"/>
    <property type="project" value="InterPro"/>
</dbReference>
<keyword evidence="2 7" id="KW-0813">Transport</keyword>
<dbReference type="PROSITE" id="PS50928">
    <property type="entry name" value="ABC_TM1"/>
    <property type="match status" value="1"/>
</dbReference>
<dbReference type="InterPro" id="IPR035906">
    <property type="entry name" value="MetI-like_sf"/>
</dbReference>
<proteinExistence type="inferred from homology"/>
<evidence type="ECO:0000256" key="3">
    <source>
        <dbReference type="ARBA" id="ARBA00022475"/>
    </source>
</evidence>
<evidence type="ECO:0000256" key="6">
    <source>
        <dbReference type="ARBA" id="ARBA00023136"/>
    </source>
</evidence>
<organism evidence="9 10">
    <name type="scientific">Horticoccus luteus</name>
    <dbReference type="NCBI Taxonomy" id="2862869"/>
    <lineage>
        <taxon>Bacteria</taxon>
        <taxon>Pseudomonadati</taxon>
        <taxon>Verrucomicrobiota</taxon>
        <taxon>Opitutia</taxon>
        <taxon>Opitutales</taxon>
        <taxon>Opitutaceae</taxon>
        <taxon>Horticoccus</taxon>
    </lineage>
</organism>
<keyword evidence="10" id="KW-1185">Reference proteome</keyword>
<dbReference type="RefSeq" id="WP_220162292.1">
    <property type="nucleotide sequence ID" value="NZ_CP080507.1"/>
</dbReference>
<keyword evidence="3" id="KW-1003">Cell membrane</keyword>
<dbReference type="Gene3D" id="1.10.3720.10">
    <property type="entry name" value="MetI-like"/>
    <property type="match status" value="1"/>
</dbReference>
<dbReference type="Pfam" id="PF01547">
    <property type="entry name" value="SBP_bac_1"/>
    <property type="match status" value="1"/>
</dbReference>
<feature type="transmembrane region" description="Helical" evidence="7">
    <location>
        <begin position="672"/>
        <end position="698"/>
    </location>
</feature>
<keyword evidence="4 7" id="KW-0812">Transmembrane</keyword>
<dbReference type="PANTHER" id="PTHR30193">
    <property type="entry name" value="ABC TRANSPORTER PERMEASE PROTEIN"/>
    <property type="match status" value="1"/>
</dbReference>
<sequence>MALLRVSAHATTLDIPVFAGGYGISFYQETARAFETERPGVTIELYGDPRITDQVRVRLIDGDLPDATLPRDLLLPALVRADKVVDLTPYLDGPNWEGDARWRDTFQPGALEAWRVEHGTYGVPLTYACWSIFYNAGLFRAHGWREPRTWNEFFALCAEMKTAGVVPLSVTGVYGNYPDAFLRSAYYNLAGAEGWAALNRGDPGARTDPRYVRAAGVLQRLMQEDTLTGWEGMTHTAAQLAFLEGRAAMTVSGSWMLNEMKGRIPVGFEIGVMNFPVFVDGLADPTTIQAGADSFIVFATHDPARVQLTIDFLRFLTSRANARRFVREVDAPVAVKGVPLSEFSPGMRPTAAMIDRARDAFNMPQVALQPPATRQALVDARNDLMLGRITPQAFGERVERAAARDRARAADPDSVTMRHPWAGGVLLAALALVVGGFGWRAWMWRRRADAARVEESYFGALRPAVAATFVGPALALYATLTLAPAAVSFVWAFTRWDGLGERTWTGWFNFKWLLFESDLFWAALRNNVFLMVVPAAIVLPTALGFAFLLHRGVFGARFLRGVFLFPNFLGGIAATLLWLCAYEPHGGLVNAGLVALGHLVGSEWLQSFAGFPWLAQSNLYGALVPIYLWMACGFNMVLFLAAMEGIDQQLYEAAEMDGASVVRQFFTITLPLIWDIVAIAVVFLVIGGLNAFEMIWLLTSQDPDSSTHTLGTLMVTSMFKDMQIGRATAIAVMLFVLVIAGSALVLRGFRREASES</sequence>
<feature type="domain" description="ABC transmembrane type-1" evidence="8">
    <location>
        <begin position="524"/>
        <end position="745"/>
    </location>
</feature>
<evidence type="ECO:0000259" key="8">
    <source>
        <dbReference type="PROSITE" id="PS50928"/>
    </source>
</evidence>
<accession>A0A8F9TWF4</accession>
<feature type="transmembrane region" description="Helical" evidence="7">
    <location>
        <begin position="464"/>
        <end position="493"/>
    </location>
</feature>
<evidence type="ECO:0000256" key="7">
    <source>
        <dbReference type="RuleBase" id="RU363032"/>
    </source>
</evidence>
<gene>
    <name evidence="9" type="ORF">K0B96_17150</name>
</gene>
<evidence type="ECO:0000313" key="10">
    <source>
        <dbReference type="Proteomes" id="UP000825051"/>
    </source>
</evidence>
<feature type="transmembrane region" description="Helical" evidence="7">
    <location>
        <begin position="619"/>
        <end position="641"/>
    </location>
</feature>
<dbReference type="SUPFAM" id="SSF53850">
    <property type="entry name" value="Periplasmic binding protein-like II"/>
    <property type="match status" value="1"/>
</dbReference>
<dbReference type="PANTHER" id="PTHR30193:SF41">
    <property type="entry name" value="DIACETYLCHITOBIOSE UPTAKE SYSTEM PERMEASE PROTEIN NGCF"/>
    <property type="match status" value="1"/>
</dbReference>
<keyword evidence="6 7" id="KW-0472">Membrane</keyword>
<protein>
    <submittedName>
        <fullName evidence="9">Extracellular solute-binding protein</fullName>
    </submittedName>
</protein>
<feature type="transmembrane region" description="Helical" evidence="7">
    <location>
        <begin position="421"/>
        <end position="443"/>
    </location>
</feature>
<evidence type="ECO:0000313" key="9">
    <source>
        <dbReference type="EMBL" id="QYM79008.1"/>
    </source>
</evidence>
<dbReference type="CDD" id="cd06261">
    <property type="entry name" value="TM_PBP2"/>
    <property type="match status" value="1"/>
</dbReference>
<feature type="transmembrane region" description="Helical" evidence="7">
    <location>
        <begin position="561"/>
        <end position="579"/>
    </location>
</feature>
<dbReference type="GO" id="GO:0005886">
    <property type="term" value="C:plasma membrane"/>
    <property type="evidence" value="ECO:0007669"/>
    <property type="project" value="UniProtKB-SubCell"/>
</dbReference>
<reference evidence="9" key="1">
    <citation type="submission" date="2021-08" db="EMBL/GenBank/DDBJ databases">
        <title>Genome of a novel bacterium of the phylum Verrucomicrobia, Oleiharenicola sp. KSB-15.</title>
        <authorList>
            <person name="Chung J.-H."/>
            <person name="Ahn J.-H."/>
            <person name="Yoon Y."/>
            <person name="Kim D.-Y."/>
            <person name="An S.-H."/>
            <person name="Park I."/>
            <person name="Yeon J."/>
        </authorList>
    </citation>
    <scope>NUCLEOTIDE SEQUENCE</scope>
    <source>
        <strain evidence="9">KSB-15</strain>
    </source>
</reference>
<keyword evidence="5 7" id="KW-1133">Transmembrane helix</keyword>
<dbReference type="Gene3D" id="3.40.190.10">
    <property type="entry name" value="Periplasmic binding protein-like II"/>
    <property type="match status" value="2"/>
</dbReference>
<name>A0A8F9TWF4_9BACT</name>
<dbReference type="InterPro" id="IPR051393">
    <property type="entry name" value="ABC_transporter_permease"/>
</dbReference>
<evidence type="ECO:0000256" key="5">
    <source>
        <dbReference type="ARBA" id="ARBA00022989"/>
    </source>
</evidence>
<dbReference type="InterPro" id="IPR006059">
    <property type="entry name" value="SBP"/>
</dbReference>
<dbReference type="KEGG" id="ole:K0B96_17150"/>
<feature type="transmembrane region" description="Helical" evidence="7">
    <location>
        <begin position="724"/>
        <end position="746"/>
    </location>
</feature>
<feature type="transmembrane region" description="Helical" evidence="7">
    <location>
        <begin position="528"/>
        <end position="549"/>
    </location>
</feature>
<dbReference type="Pfam" id="PF00528">
    <property type="entry name" value="BPD_transp_1"/>
    <property type="match status" value="1"/>
</dbReference>
<evidence type="ECO:0000256" key="4">
    <source>
        <dbReference type="ARBA" id="ARBA00022692"/>
    </source>
</evidence>
<dbReference type="SUPFAM" id="SSF161098">
    <property type="entry name" value="MetI-like"/>
    <property type="match status" value="1"/>
</dbReference>
<comment type="similarity">
    <text evidence="7">Belongs to the binding-protein-dependent transport system permease family.</text>
</comment>
<dbReference type="InterPro" id="IPR000515">
    <property type="entry name" value="MetI-like"/>
</dbReference>
<dbReference type="AlphaFoldDB" id="A0A8F9TWF4"/>